<dbReference type="EMBL" id="JBBWUH010000004">
    <property type="protein sequence ID" value="KAK8169920.1"/>
    <property type="molecule type" value="Genomic_DNA"/>
</dbReference>
<feature type="compositionally biased region" description="Basic residues" evidence="2">
    <location>
        <begin position="649"/>
        <end position="658"/>
    </location>
</feature>
<feature type="region of interest" description="Disordered" evidence="2">
    <location>
        <begin position="639"/>
        <end position="756"/>
    </location>
</feature>
<reference evidence="4 5" key="1">
    <citation type="journal article" date="2022" name="G3 (Bethesda)">
        <title>Enemy or ally: a genomic approach to elucidate the lifestyle of Phyllosticta citrichinaensis.</title>
        <authorList>
            <person name="Buijs V.A."/>
            <person name="Groenewald J.Z."/>
            <person name="Haridas S."/>
            <person name="LaButti K.M."/>
            <person name="Lipzen A."/>
            <person name="Martin F.M."/>
            <person name="Barry K."/>
            <person name="Grigoriev I.V."/>
            <person name="Crous P.W."/>
            <person name="Seidl M.F."/>
        </authorList>
    </citation>
    <scope>NUCLEOTIDE SEQUENCE [LARGE SCALE GENOMIC DNA]</scope>
    <source>
        <strain evidence="4 5">CBS 129764</strain>
    </source>
</reference>
<dbReference type="InterPro" id="IPR058925">
    <property type="entry name" value="zf-C2H2_AcuF"/>
</dbReference>
<keyword evidence="5" id="KW-1185">Reference proteome</keyword>
<name>A0ABR1XWX3_9PEZI</name>
<accession>A0ABR1XWX3</accession>
<sequence length="886" mass="101314">MALSDQRATYLLFPIAEQVRKCLDSFHELGRIVLSPSRNEAKNLSAFEVSDAADRFRIWAGNIGAHRKDRGSLDYRLRDASHIKDSVLDLLDALLNKMEKASAILRGERLPMEELEFESDSDSEFEEATHEGPVEPFHEATELGQLMESIKEVISMLLRTSMVIRKPAPHDHFANFNQVSTTHFEEFDLRHIQDKFPKASRTLVERLARATASRRSYLKYREDRQINLAAGLDSFDDGGLENKSQPAPSIIATSLNTIIKTAAHLDLDAFSEAGKTETSFASSFHGQNDNILKLPRIPKDGLDGGPFQCPLCFGIISAKTENSWKKHVSKDLAPYVCTFDSCSVPFRRFEKRREWFEHELSHRSKWKCPQNCEKIFDTQQELSEHLKQHSGTFTDPSGECQMRPNATFCVDCALCGKSLPLAQLQSHLGEHQQQLALFALPLQIRNSENDDDFDDDSEAPEEASVDEGGSDTEGSADEDVDANAEEDILDQVEDSEPVGEATQAEESPMREEFDFGTPAFVPINPVFYDCAFSFLGCQYVAGPSDEKEWKEHVLSHFHSHGPPWAVKCPLCDWDFEDSDGRRAWDIRMNHVAAHHRAGQRLRLNDPFWIDPNLLRYLWQKRIIDDEEYEALSASKQLGNDRRVAEHGNRSQRQHRPRRRLDSNGEDVSEADEISVDREALEEDREENEEAETAKSKESGWETLVQTPSEERSDMVRTWLRKGPQDHPAPSPQEGQIELPVNHDQPNAPVSPLDENPQAKVPTYIKIRKEHIEQETLAFFGLLWDWDQSHSDYVVIFRELDNRETDMLFEHTKALRKHRMDSPESDFIWKPESIDHPHEPPQATIPTYPKIHKDHVEQESLAYFGLPWEWDRVGSHLKTLGRLLICL</sequence>
<dbReference type="PANTHER" id="PTHR35391:SF7">
    <property type="entry name" value="C2H2-TYPE DOMAIN-CONTAINING PROTEIN"/>
    <property type="match status" value="1"/>
</dbReference>
<gene>
    <name evidence="4" type="ORF">IWX90DRAFT_192809</name>
</gene>
<evidence type="ECO:0000259" key="3">
    <source>
        <dbReference type="PROSITE" id="PS50157"/>
    </source>
</evidence>
<dbReference type="PROSITE" id="PS50157">
    <property type="entry name" value="ZINC_FINGER_C2H2_2"/>
    <property type="match status" value="1"/>
</dbReference>
<dbReference type="InterPro" id="IPR013087">
    <property type="entry name" value="Znf_C2H2_type"/>
</dbReference>
<dbReference type="Pfam" id="PF26082">
    <property type="entry name" value="zf-C2H2_AcuF"/>
    <property type="match status" value="1"/>
</dbReference>
<feature type="compositionally biased region" description="Basic and acidic residues" evidence="2">
    <location>
        <begin position="639"/>
        <end position="648"/>
    </location>
</feature>
<dbReference type="PROSITE" id="PS00028">
    <property type="entry name" value="ZINC_FINGER_C2H2_1"/>
    <property type="match status" value="1"/>
</dbReference>
<dbReference type="Proteomes" id="UP001456524">
    <property type="component" value="Unassembled WGS sequence"/>
</dbReference>
<evidence type="ECO:0000256" key="2">
    <source>
        <dbReference type="SAM" id="MobiDB-lite"/>
    </source>
</evidence>
<feature type="domain" description="C2H2-type" evidence="3">
    <location>
        <begin position="366"/>
        <end position="394"/>
    </location>
</feature>
<feature type="region of interest" description="Disordered" evidence="2">
    <location>
        <begin position="447"/>
        <end position="510"/>
    </location>
</feature>
<comment type="caution">
    <text evidence="4">The sequence shown here is derived from an EMBL/GenBank/DDBJ whole genome shotgun (WGS) entry which is preliminary data.</text>
</comment>
<feature type="compositionally biased region" description="Acidic residues" evidence="2">
    <location>
        <begin position="449"/>
        <end position="497"/>
    </location>
</feature>
<keyword evidence="1" id="KW-0479">Metal-binding</keyword>
<evidence type="ECO:0000313" key="4">
    <source>
        <dbReference type="EMBL" id="KAK8169920.1"/>
    </source>
</evidence>
<keyword evidence="1" id="KW-0863">Zinc-finger</keyword>
<organism evidence="4 5">
    <name type="scientific">Phyllosticta citrichinensis</name>
    <dbReference type="NCBI Taxonomy" id="1130410"/>
    <lineage>
        <taxon>Eukaryota</taxon>
        <taxon>Fungi</taxon>
        <taxon>Dikarya</taxon>
        <taxon>Ascomycota</taxon>
        <taxon>Pezizomycotina</taxon>
        <taxon>Dothideomycetes</taxon>
        <taxon>Dothideomycetes incertae sedis</taxon>
        <taxon>Botryosphaeriales</taxon>
        <taxon>Phyllostictaceae</taxon>
        <taxon>Phyllosticta</taxon>
    </lineage>
</organism>
<protein>
    <recommendedName>
        <fullName evidence="3">C2H2-type domain-containing protein</fullName>
    </recommendedName>
</protein>
<dbReference type="SMART" id="SM00355">
    <property type="entry name" value="ZnF_C2H2"/>
    <property type="match status" value="3"/>
</dbReference>
<feature type="compositionally biased region" description="Acidic residues" evidence="2">
    <location>
        <begin position="663"/>
        <end position="690"/>
    </location>
</feature>
<evidence type="ECO:0000256" key="1">
    <source>
        <dbReference type="PROSITE-ProRule" id="PRU00042"/>
    </source>
</evidence>
<evidence type="ECO:0000313" key="5">
    <source>
        <dbReference type="Proteomes" id="UP001456524"/>
    </source>
</evidence>
<dbReference type="PANTHER" id="PTHR35391">
    <property type="entry name" value="C2H2-TYPE DOMAIN-CONTAINING PROTEIN-RELATED"/>
    <property type="match status" value="1"/>
</dbReference>
<keyword evidence="1" id="KW-0862">Zinc</keyword>
<proteinExistence type="predicted"/>